<feature type="transmembrane region" description="Helical" evidence="1">
    <location>
        <begin position="101"/>
        <end position="121"/>
    </location>
</feature>
<protein>
    <submittedName>
        <fullName evidence="2">Uncharacterized protein</fullName>
    </submittedName>
</protein>
<dbReference type="AlphaFoldDB" id="A0A8S9IVQ7"/>
<keyword evidence="1" id="KW-0812">Transmembrane</keyword>
<keyword evidence="1" id="KW-1133">Transmembrane helix</keyword>
<feature type="transmembrane region" description="Helical" evidence="1">
    <location>
        <begin position="29"/>
        <end position="53"/>
    </location>
</feature>
<evidence type="ECO:0000313" key="2">
    <source>
        <dbReference type="EMBL" id="KAF2573999.1"/>
    </source>
</evidence>
<gene>
    <name evidence="2" type="ORF">F2Q70_00006156</name>
</gene>
<keyword evidence="1" id="KW-0472">Membrane</keyword>
<proteinExistence type="predicted"/>
<comment type="caution">
    <text evidence="2">The sequence shown here is derived from an EMBL/GenBank/DDBJ whole genome shotgun (WGS) entry which is preliminary data.</text>
</comment>
<organism evidence="2">
    <name type="scientific">Brassica cretica</name>
    <name type="common">Mustard</name>
    <dbReference type="NCBI Taxonomy" id="69181"/>
    <lineage>
        <taxon>Eukaryota</taxon>
        <taxon>Viridiplantae</taxon>
        <taxon>Streptophyta</taxon>
        <taxon>Embryophyta</taxon>
        <taxon>Tracheophyta</taxon>
        <taxon>Spermatophyta</taxon>
        <taxon>Magnoliopsida</taxon>
        <taxon>eudicotyledons</taxon>
        <taxon>Gunneridae</taxon>
        <taxon>Pentapetalae</taxon>
        <taxon>rosids</taxon>
        <taxon>malvids</taxon>
        <taxon>Brassicales</taxon>
        <taxon>Brassicaceae</taxon>
        <taxon>Brassiceae</taxon>
        <taxon>Brassica</taxon>
    </lineage>
</organism>
<dbReference type="EMBL" id="QGKY02001015">
    <property type="protein sequence ID" value="KAF2573999.1"/>
    <property type="molecule type" value="Genomic_DNA"/>
</dbReference>
<accession>A0A8S9IVQ7</accession>
<name>A0A8S9IVQ7_BRACR</name>
<reference evidence="2" key="1">
    <citation type="submission" date="2019-12" db="EMBL/GenBank/DDBJ databases">
        <title>Genome sequencing and annotation of Brassica cretica.</title>
        <authorList>
            <person name="Studholme D.J."/>
            <person name="Sarris P.F."/>
        </authorList>
    </citation>
    <scope>NUCLEOTIDE SEQUENCE</scope>
    <source>
        <strain evidence="2">PFS-102/07</strain>
        <tissue evidence="2">Leaf</tissue>
    </source>
</reference>
<evidence type="ECO:0000256" key="1">
    <source>
        <dbReference type="SAM" id="Phobius"/>
    </source>
</evidence>
<sequence>MHVSGYDWMYHIWNLVDQSMNTATRVNGILVATFKLTTLGFVAWMASITYRLVAPEIKLILVREFRQFICWAMAQIQGSDPYPVAIWINWLGDLGRQALHLLHPVVCSAMACFGVTAIAVSPTFRTLGTRVQVVVLSGLGMYADLTGCIAFRTWTTNRAVNTGNSVNRDYPLALGARTLAIQSQYMFHHQGYNLASCNIVVGLFSIGAMVVIREFDTVILGMLMLVIAALLYSCN</sequence>
<feature type="transmembrane region" description="Helical" evidence="1">
    <location>
        <begin position="192"/>
        <end position="212"/>
    </location>
</feature>
<feature type="transmembrane region" description="Helical" evidence="1">
    <location>
        <begin position="218"/>
        <end position="234"/>
    </location>
</feature>